<accession>A0A517PA80</accession>
<keyword evidence="4" id="KW-1185">Reference proteome</keyword>
<evidence type="ECO:0008006" key="5">
    <source>
        <dbReference type="Google" id="ProtNLM"/>
    </source>
</evidence>
<dbReference type="InterPro" id="IPR011467">
    <property type="entry name" value="DUF1573"/>
</dbReference>
<sequence precursor="true">MFVPSPVFARRLRRCAPLLAAAPLCLAGAAAALPVAPREAAAIERSPLGVSGHVAANPAVPGGRHIHAPFHLTNSGNEPLTITAVQPDCGCLTPLLNRELFDPAAPPTIEPGGAVELIVRADTAREAEGPHEHEVTVVCATPAGESLRQTVKLRYGVDPHEIRIEPPAVMVYQREGQTTTATVTVTDRRLDPLTVLAVRSPTDRVHVAELDPVERADGGWDYPFEVSVIGCEGGGNEVVVALEVDDPAGRYRLLKIPVTVQSPDRLQQAALERVAALPRESSGDKSGERDSR</sequence>
<dbReference type="Gene3D" id="2.60.40.10">
    <property type="entry name" value="Immunoglobulins"/>
    <property type="match status" value="1"/>
</dbReference>
<feature type="compositionally biased region" description="Basic and acidic residues" evidence="1">
    <location>
        <begin position="281"/>
        <end position="292"/>
    </location>
</feature>
<feature type="region of interest" description="Disordered" evidence="1">
    <location>
        <begin position="273"/>
        <end position="292"/>
    </location>
</feature>
<name>A0A517PA80_9PLAN</name>
<organism evidence="3 4">
    <name type="scientific">Alienimonas californiensis</name>
    <dbReference type="NCBI Taxonomy" id="2527989"/>
    <lineage>
        <taxon>Bacteria</taxon>
        <taxon>Pseudomonadati</taxon>
        <taxon>Planctomycetota</taxon>
        <taxon>Planctomycetia</taxon>
        <taxon>Planctomycetales</taxon>
        <taxon>Planctomycetaceae</taxon>
        <taxon>Alienimonas</taxon>
    </lineage>
</organism>
<evidence type="ECO:0000256" key="1">
    <source>
        <dbReference type="SAM" id="MobiDB-lite"/>
    </source>
</evidence>
<gene>
    <name evidence="3" type="ORF">CA12_23780</name>
</gene>
<reference evidence="3 4" key="1">
    <citation type="submission" date="2019-02" db="EMBL/GenBank/DDBJ databases">
        <title>Deep-cultivation of Planctomycetes and their phenomic and genomic characterization uncovers novel biology.</title>
        <authorList>
            <person name="Wiegand S."/>
            <person name="Jogler M."/>
            <person name="Boedeker C."/>
            <person name="Pinto D."/>
            <person name="Vollmers J."/>
            <person name="Rivas-Marin E."/>
            <person name="Kohn T."/>
            <person name="Peeters S.H."/>
            <person name="Heuer A."/>
            <person name="Rast P."/>
            <person name="Oberbeckmann S."/>
            <person name="Bunk B."/>
            <person name="Jeske O."/>
            <person name="Meyerdierks A."/>
            <person name="Storesund J.E."/>
            <person name="Kallscheuer N."/>
            <person name="Luecker S."/>
            <person name="Lage O.M."/>
            <person name="Pohl T."/>
            <person name="Merkel B.J."/>
            <person name="Hornburger P."/>
            <person name="Mueller R.-W."/>
            <person name="Bruemmer F."/>
            <person name="Labrenz M."/>
            <person name="Spormann A.M."/>
            <person name="Op den Camp H."/>
            <person name="Overmann J."/>
            <person name="Amann R."/>
            <person name="Jetten M.S.M."/>
            <person name="Mascher T."/>
            <person name="Medema M.H."/>
            <person name="Devos D.P."/>
            <person name="Kaster A.-K."/>
            <person name="Ovreas L."/>
            <person name="Rohde M."/>
            <person name="Galperin M.Y."/>
            <person name="Jogler C."/>
        </authorList>
    </citation>
    <scope>NUCLEOTIDE SEQUENCE [LARGE SCALE GENOMIC DNA]</scope>
    <source>
        <strain evidence="3 4">CA12</strain>
    </source>
</reference>
<feature type="signal peptide" evidence="2">
    <location>
        <begin position="1"/>
        <end position="32"/>
    </location>
</feature>
<keyword evidence="2" id="KW-0732">Signal</keyword>
<dbReference type="AlphaFoldDB" id="A0A517PA80"/>
<dbReference type="InterPro" id="IPR013783">
    <property type="entry name" value="Ig-like_fold"/>
</dbReference>
<dbReference type="Proteomes" id="UP000318741">
    <property type="component" value="Chromosome"/>
</dbReference>
<dbReference type="EMBL" id="CP036265">
    <property type="protein sequence ID" value="QDT16277.1"/>
    <property type="molecule type" value="Genomic_DNA"/>
</dbReference>
<evidence type="ECO:0000256" key="2">
    <source>
        <dbReference type="SAM" id="SignalP"/>
    </source>
</evidence>
<protein>
    <recommendedName>
        <fullName evidence="5">DUF1573 domain-containing protein</fullName>
    </recommendedName>
</protein>
<evidence type="ECO:0000313" key="3">
    <source>
        <dbReference type="EMBL" id="QDT16277.1"/>
    </source>
</evidence>
<dbReference type="KEGG" id="acaf:CA12_23780"/>
<feature type="chain" id="PRO_5021867971" description="DUF1573 domain-containing protein" evidence="2">
    <location>
        <begin position="33"/>
        <end position="292"/>
    </location>
</feature>
<proteinExistence type="predicted"/>
<dbReference type="Pfam" id="PF07610">
    <property type="entry name" value="DUF1573"/>
    <property type="match status" value="1"/>
</dbReference>
<evidence type="ECO:0000313" key="4">
    <source>
        <dbReference type="Proteomes" id="UP000318741"/>
    </source>
</evidence>